<dbReference type="InterPro" id="IPR000847">
    <property type="entry name" value="LysR_HTH_N"/>
</dbReference>
<dbReference type="Proteomes" id="UP000397656">
    <property type="component" value="Chromosome 2"/>
</dbReference>
<keyword evidence="2" id="KW-0805">Transcription regulation</keyword>
<dbReference type="Gene3D" id="3.40.190.290">
    <property type="match status" value="1"/>
</dbReference>
<evidence type="ECO:0000256" key="1">
    <source>
        <dbReference type="ARBA" id="ARBA00009437"/>
    </source>
</evidence>
<evidence type="ECO:0000313" key="6">
    <source>
        <dbReference type="EMBL" id="QOT79470.1"/>
    </source>
</evidence>
<dbReference type="GeneID" id="98405719"/>
<dbReference type="SUPFAM" id="SSF53850">
    <property type="entry name" value="Periplasmic binding protein-like II"/>
    <property type="match status" value="1"/>
</dbReference>
<dbReference type="GO" id="GO:0005829">
    <property type="term" value="C:cytosol"/>
    <property type="evidence" value="ECO:0007669"/>
    <property type="project" value="TreeGrafter"/>
</dbReference>
<dbReference type="AlphaFoldDB" id="A0A643FLJ8"/>
<dbReference type="InterPro" id="IPR005119">
    <property type="entry name" value="LysR_subst-bd"/>
</dbReference>
<dbReference type="SUPFAM" id="SSF46785">
    <property type="entry name" value="Winged helix' DNA-binding domain"/>
    <property type="match status" value="1"/>
</dbReference>
<evidence type="ECO:0000313" key="7">
    <source>
        <dbReference type="Proteomes" id="UP000397656"/>
    </source>
</evidence>
<evidence type="ECO:0000259" key="5">
    <source>
        <dbReference type="PROSITE" id="PS50931"/>
    </source>
</evidence>
<keyword evidence="3" id="KW-0238">DNA-binding</keyword>
<dbReference type="InterPro" id="IPR050950">
    <property type="entry name" value="HTH-type_LysR_regulators"/>
</dbReference>
<dbReference type="GO" id="GO:0003677">
    <property type="term" value="F:DNA binding"/>
    <property type="evidence" value="ECO:0007669"/>
    <property type="project" value="UniProtKB-KW"/>
</dbReference>
<dbReference type="Pfam" id="PF00126">
    <property type="entry name" value="HTH_1"/>
    <property type="match status" value="1"/>
</dbReference>
<accession>A0A643FLJ8</accession>
<dbReference type="InterPro" id="IPR036390">
    <property type="entry name" value="WH_DNA-bd_sf"/>
</dbReference>
<keyword evidence="4" id="KW-0804">Transcription</keyword>
<dbReference type="Pfam" id="PF03466">
    <property type="entry name" value="LysR_substrate"/>
    <property type="match status" value="1"/>
</dbReference>
<evidence type="ECO:0000256" key="3">
    <source>
        <dbReference type="ARBA" id="ARBA00023125"/>
    </source>
</evidence>
<gene>
    <name evidence="6" type="ORF">F7R26_032655</name>
</gene>
<dbReference type="PANTHER" id="PTHR30419">
    <property type="entry name" value="HTH-TYPE TRANSCRIPTIONAL REGULATOR YBHD"/>
    <property type="match status" value="1"/>
</dbReference>
<sequence>MPNSPAARLAASTAASLRFDLTTMRLFIATAELGGITRGAEQLCLVPAAASRRIRELEAQLGLALFERRPHGMALTDAGRAMLAHARSLIHAVGRMQDDAAAFLHGDRGVIRIAACTSAVVQFLPADLGRCHAAWPDIKVDLQELNSVGVIQAVRRGLADVGVFESTVGPIALPTLPYREDRLVLVAHHAHALAGLGKVTIDDLLAHEVIGLTEGASISITLGRLAVAAGRPLRMRVRVGSFDSMIAMITGQIGIGIMPASVAAMFARGKGFRHLTIDETWACRRFVLCHQPQMELSSAARALIPLLAGLDSPNVNAGTPKG</sequence>
<evidence type="ECO:0000256" key="4">
    <source>
        <dbReference type="ARBA" id="ARBA00023163"/>
    </source>
</evidence>
<organism evidence="6 7">
    <name type="scientific">Cupriavidus basilensis</name>
    <dbReference type="NCBI Taxonomy" id="68895"/>
    <lineage>
        <taxon>Bacteria</taxon>
        <taxon>Pseudomonadati</taxon>
        <taxon>Pseudomonadota</taxon>
        <taxon>Betaproteobacteria</taxon>
        <taxon>Burkholderiales</taxon>
        <taxon>Burkholderiaceae</taxon>
        <taxon>Cupriavidus</taxon>
    </lineage>
</organism>
<dbReference type="RefSeq" id="WP_150991044.1">
    <property type="nucleotide sequence ID" value="NZ_CP062804.1"/>
</dbReference>
<dbReference type="PROSITE" id="PS50931">
    <property type="entry name" value="HTH_LYSR"/>
    <property type="match status" value="1"/>
</dbReference>
<evidence type="ECO:0000256" key="2">
    <source>
        <dbReference type="ARBA" id="ARBA00023015"/>
    </source>
</evidence>
<feature type="domain" description="HTH lysR-type" evidence="5">
    <location>
        <begin position="19"/>
        <end position="76"/>
    </location>
</feature>
<dbReference type="Gene3D" id="1.10.10.10">
    <property type="entry name" value="Winged helix-like DNA-binding domain superfamily/Winged helix DNA-binding domain"/>
    <property type="match status" value="1"/>
</dbReference>
<reference evidence="6 7" key="1">
    <citation type="submission" date="2020-10" db="EMBL/GenBank/DDBJ databases">
        <title>Complete genome sequence of Cupriavidus basilensis CCUG 49340T.</title>
        <authorList>
            <person name="Salva-Serra F."/>
            <person name="Donoso R.A."/>
            <person name="Cho K.H."/>
            <person name="Yoo J.A."/>
            <person name="Lee K."/>
            <person name="Yoon S.-H."/>
            <person name="Perez-Pantoja D."/>
            <person name="Moore E.R.B."/>
        </authorList>
    </citation>
    <scope>NUCLEOTIDE SEQUENCE [LARGE SCALE GENOMIC DNA]</scope>
    <source>
        <strain evidence="7">CCUG 49340</strain>
    </source>
</reference>
<dbReference type="EMBL" id="CP062804">
    <property type="protein sequence ID" value="QOT79470.1"/>
    <property type="molecule type" value="Genomic_DNA"/>
</dbReference>
<proteinExistence type="inferred from homology"/>
<protein>
    <submittedName>
        <fullName evidence="6">LysR family transcriptional regulator</fullName>
    </submittedName>
</protein>
<comment type="similarity">
    <text evidence="1">Belongs to the LysR transcriptional regulatory family.</text>
</comment>
<dbReference type="PANTHER" id="PTHR30419:SF2">
    <property type="entry name" value="LYSR FAMILY TRANSCRIPTIONAL REGULATOR"/>
    <property type="match status" value="1"/>
</dbReference>
<dbReference type="InterPro" id="IPR036388">
    <property type="entry name" value="WH-like_DNA-bd_sf"/>
</dbReference>
<dbReference type="GO" id="GO:0003700">
    <property type="term" value="F:DNA-binding transcription factor activity"/>
    <property type="evidence" value="ECO:0007669"/>
    <property type="project" value="InterPro"/>
</dbReference>
<name>A0A643FLJ8_9BURK</name>